<dbReference type="InterPro" id="IPR001789">
    <property type="entry name" value="Sig_transdc_resp-reg_receiver"/>
</dbReference>
<dbReference type="Pfam" id="PF00072">
    <property type="entry name" value="Response_reg"/>
    <property type="match status" value="1"/>
</dbReference>
<dbReference type="CDD" id="cd00090">
    <property type="entry name" value="HTH_ARSR"/>
    <property type="match status" value="1"/>
</dbReference>
<dbReference type="Proteomes" id="UP001208689">
    <property type="component" value="Chromosome"/>
</dbReference>
<evidence type="ECO:0000259" key="2">
    <source>
        <dbReference type="PROSITE" id="PS50110"/>
    </source>
</evidence>
<dbReference type="PROSITE" id="PS50110">
    <property type="entry name" value="RESPONSE_REGULATORY"/>
    <property type="match status" value="1"/>
</dbReference>
<dbReference type="CDD" id="cd17534">
    <property type="entry name" value="REC_DC-like"/>
    <property type="match status" value="1"/>
</dbReference>
<sequence length="375" mass="43623">MKSKVLIVEDEQITALDIKMTLENNEFEVVGIAKEGQEAIKKAYEFQPDIVIMDIMLKGEMKGTDAAAYIYSYYNIPIIFLTAFNDEETLNHAKNAEPLGYLNKPFKEKDLFTTIEMALHKHRKNVERRQKAFNFQTIADENRVGLVVIQTGIIKYINSVFSTMVGLEEQIILKWTANQLIDELFSKQISDNETIKFDYIKFFGKFDSKVISIKDSHGFNKNILFSIKTISFENSIAELLSFNEFPPSLGTKNTENSKIINRKSEFVHKEPTPNDVNIDFSSYILSFTECLGNFDRFLILDSLKDQKLGILELEMILGKSQHTVYKIIRFLSERQIVITEKEMGRTVYCLNQSFLRQFIEDWDIFHSEFDKWYES</sequence>
<dbReference type="InterPro" id="IPR011991">
    <property type="entry name" value="ArsR-like_HTH"/>
</dbReference>
<dbReference type="InterPro" id="IPR036390">
    <property type="entry name" value="WH_DNA-bd_sf"/>
</dbReference>
<dbReference type="EMBL" id="CP104013">
    <property type="protein sequence ID" value="UYP44574.1"/>
    <property type="molecule type" value="Genomic_DNA"/>
</dbReference>
<dbReference type="Gene3D" id="1.10.10.10">
    <property type="entry name" value="Winged helix-like DNA-binding domain superfamily/Winged helix DNA-binding domain"/>
    <property type="match status" value="1"/>
</dbReference>
<dbReference type="EC" id="3.5.1.44" evidence="4"/>
<keyword evidence="5" id="KW-1185">Reference proteome</keyword>
<dbReference type="PANTHER" id="PTHR44591">
    <property type="entry name" value="STRESS RESPONSE REGULATOR PROTEIN 1"/>
    <property type="match status" value="1"/>
</dbReference>
<evidence type="ECO:0000259" key="3">
    <source>
        <dbReference type="PROSITE" id="PS50987"/>
    </source>
</evidence>
<evidence type="ECO:0000313" key="5">
    <source>
        <dbReference type="Proteomes" id="UP001208689"/>
    </source>
</evidence>
<dbReference type="InterPro" id="IPR001845">
    <property type="entry name" value="HTH_ArsR_DNA-bd_dom"/>
</dbReference>
<evidence type="ECO:0000256" key="1">
    <source>
        <dbReference type="ARBA" id="ARBA00022553"/>
    </source>
</evidence>
<dbReference type="PROSITE" id="PS50987">
    <property type="entry name" value="HTH_ARSR_2"/>
    <property type="match status" value="1"/>
</dbReference>
<keyword evidence="1" id="KW-0597">Phosphoprotein</keyword>
<name>A0ABY6HM44_9ARCH</name>
<dbReference type="SUPFAM" id="SSF52172">
    <property type="entry name" value="CheY-like"/>
    <property type="match status" value="1"/>
</dbReference>
<dbReference type="SUPFAM" id="SSF46785">
    <property type="entry name" value="Winged helix' DNA-binding domain"/>
    <property type="match status" value="1"/>
</dbReference>
<feature type="domain" description="Response regulatory" evidence="2">
    <location>
        <begin position="4"/>
        <end position="119"/>
    </location>
</feature>
<reference evidence="4" key="1">
    <citation type="submission" date="2022-09" db="EMBL/GenBank/DDBJ databases">
        <title>Actin cytoskeleton and complex cell architecture in an #Asgard archaeon.</title>
        <authorList>
            <person name="Ponce Toledo R.I."/>
            <person name="Schleper C."/>
            <person name="Rodrigues Oliveira T."/>
            <person name="Wollweber F."/>
            <person name="Xu J."/>
            <person name="Rittmann S."/>
            <person name="Klingl A."/>
            <person name="Pilhofer M."/>
        </authorList>
    </citation>
    <scope>NUCLEOTIDE SEQUENCE</scope>
    <source>
        <strain evidence="4">B-35</strain>
    </source>
</reference>
<feature type="domain" description="HTH arsR-type" evidence="3">
    <location>
        <begin position="276"/>
        <end position="370"/>
    </location>
</feature>
<dbReference type="InterPro" id="IPR050595">
    <property type="entry name" value="Bact_response_regulator"/>
</dbReference>
<dbReference type="SMART" id="SM00448">
    <property type="entry name" value="REC"/>
    <property type="match status" value="1"/>
</dbReference>
<evidence type="ECO:0000313" key="4">
    <source>
        <dbReference type="EMBL" id="UYP44574.1"/>
    </source>
</evidence>
<dbReference type="Gene3D" id="3.40.50.2300">
    <property type="match status" value="1"/>
</dbReference>
<dbReference type="GO" id="GO:0050568">
    <property type="term" value="F:protein-glutamine glutaminase activity"/>
    <property type="evidence" value="ECO:0007669"/>
    <property type="project" value="UniProtKB-EC"/>
</dbReference>
<protein>
    <submittedName>
        <fullName evidence="4">Protein-glutamate methylesterase/protein-glutamine glutaminase</fullName>
        <ecNumber evidence="4">3.5.1.44</ecNumber>
    </submittedName>
</protein>
<accession>A0ABY6HM44</accession>
<keyword evidence="4" id="KW-0378">Hydrolase</keyword>
<dbReference type="InterPro" id="IPR036388">
    <property type="entry name" value="WH-like_DNA-bd_sf"/>
</dbReference>
<dbReference type="PANTHER" id="PTHR44591:SF3">
    <property type="entry name" value="RESPONSE REGULATORY DOMAIN-CONTAINING PROTEIN"/>
    <property type="match status" value="1"/>
</dbReference>
<dbReference type="InterPro" id="IPR011006">
    <property type="entry name" value="CheY-like_superfamily"/>
</dbReference>
<proteinExistence type="predicted"/>
<organism evidence="4 5">
    <name type="scientific">Candidatus Lokiarchaeum ossiferum</name>
    <dbReference type="NCBI Taxonomy" id="2951803"/>
    <lineage>
        <taxon>Archaea</taxon>
        <taxon>Promethearchaeati</taxon>
        <taxon>Promethearchaeota</taxon>
        <taxon>Promethearchaeia</taxon>
        <taxon>Promethearchaeales</taxon>
        <taxon>Promethearchaeaceae</taxon>
        <taxon>Candidatus Lokiarchaeum</taxon>
    </lineage>
</organism>
<gene>
    <name evidence="4" type="ORF">NEF87_000859</name>
</gene>